<evidence type="ECO:0000256" key="7">
    <source>
        <dbReference type="ARBA" id="ARBA00022771"/>
    </source>
</evidence>
<dbReference type="Gene3D" id="3.30.160.330">
    <property type="match status" value="1"/>
</dbReference>
<keyword evidence="15" id="KW-0922">Interferon antiviral system evasion</keyword>
<dbReference type="GO" id="GO:0019904">
    <property type="term" value="F:protein domain specific binding"/>
    <property type="evidence" value="ECO:0007669"/>
    <property type="project" value="UniProtKB-UniRule"/>
</dbReference>
<keyword evidence="11 18" id="KW-0238">DNA-binding</keyword>
<comment type="subcellular location">
    <subcellularLocation>
        <location evidence="18">Host cytoplasm</location>
    </subcellularLocation>
    <subcellularLocation>
        <location evidence="18">Host nucleus</location>
    </subcellularLocation>
    <text evidence="18">Predominantly found in the host nucleus.</text>
</comment>
<evidence type="ECO:0000256" key="16">
    <source>
        <dbReference type="ARBA" id="ARBA00023280"/>
    </source>
</evidence>
<keyword evidence="2 18" id="KW-0244">Early protein</keyword>
<dbReference type="GO" id="GO:0003677">
    <property type="term" value="F:DNA binding"/>
    <property type="evidence" value="ECO:0007669"/>
    <property type="project" value="UniProtKB-UniRule"/>
</dbReference>
<evidence type="ECO:0000256" key="12">
    <source>
        <dbReference type="ARBA" id="ARBA00023159"/>
    </source>
</evidence>
<evidence type="ECO:0000256" key="18">
    <source>
        <dbReference type="HAMAP-Rule" id="MF_04004"/>
    </source>
</evidence>
<comment type="domain">
    <text evidence="18">The E7 terminal domain is an intrinsically disordered domain, whose flexibility and conformational transitions confer target adaptability to the oncoprotein. It allows adaptation to a variety of protein targets and exposes the PEST degradation sequence that regulates its turnover in the cell.</text>
</comment>
<feature type="region of interest" description="Disordered" evidence="20">
    <location>
        <begin position="28"/>
        <end position="58"/>
    </location>
</feature>
<evidence type="ECO:0000256" key="1">
    <source>
        <dbReference type="ARBA" id="ARBA00022504"/>
    </source>
</evidence>
<evidence type="ECO:0000313" key="21">
    <source>
        <dbReference type="EMBL" id="QAB08759.1"/>
    </source>
</evidence>
<keyword evidence="9 18" id="KW-0862">Zinc</keyword>
<keyword evidence="5 18" id="KW-1090">Inhibition of host innate immune response by virus</keyword>
<evidence type="ECO:0000256" key="17">
    <source>
        <dbReference type="ARBA" id="ARBA00023309"/>
    </source>
</evidence>
<evidence type="ECO:0000256" key="9">
    <source>
        <dbReference type="ARBA" id="ARBA00022833"/>
    </source>
</evidence>
<feature type="zinc finger region" evidence="18">
    <location>
        <begin position="69"/>
        <end position="105"/>
    </location>
</feature>
<comment type="caution">
    <text evidence="18">Lacks conserved residue(s) required for the propagation of feature annotation.</text>
</comment>
<evidence type="ECO:0000256" key="14">
    <source>
        <dbReference type="ARBA" id="ARBA00023200"/>
    </source>
</evidence>
<keyword evidence="3 18" id="KW-1048">Host nucleus</keyword>
<name>A0A3R5X760_9PAPI</name>
<dbReference type="InterPro" id="IPR000148">
    <property type="entry name" value="Papilloma_E7"/>
</dbReference>
<dbReference type="GO" id="GO:0039645">
    <property type="term" value="P:symbiont-mediated perturbation of host cell cycle G1/S transition checkpoint"/>
    <property type="evidence" value="ECO:0007669"/>
    <property type="project" value="UniProtKB-UniRule"/>
</dbReference>
<organism evidence="21 22">
    <name type="scientific">Macaca fuscata papillomavirus 2</name>
    <dbReference type="NCBI Taxonomy" id="2506204"/>
    <lineage>
        <taxon>Viruses</taxon>
        <taxon>Monodnaviria</taxon>
        <taxon>Shotokuvirae</taxon>
        <taxon>Cossaviricota</taxon>
        <taxon>Papovaviricetes</taxon>
        <taxon>Zurhausenvirales</taxon>
        <taxon>Papillomaviridae</taxon>
        <taxon>primate papillomaviruses</taxon>
    </lineage>
</organism>
<keyword evidence="17 18" id="KW-1078">G1/S host cell cycle checkpoint dysregulation by virus</keyword>
<evidence type="ECO:0000256" key="2">
    <source>
        <dbReference type="ARBA" id="ARBA00022518"/>
    </source>
</evidence>
<keyword evidence="1 18" id="KW-1121">Modulation of host cell cycle by virus</keyword>
<reference evidence="21" key="1">
    <citation type="submission" date="2018-06" db="EMBL/GenBank/DDBJ databases">
        <title>Whole genome characterization of a novel monkey papillomavirus.</title>
        <authorList>
            <person name="Hosnjak L."/>
            <person name="Skubic L."/>
            <person name="Poljak M."/>
            <person name="Kocjan B.J."/>
            <person name="Staheli J.P."/>
            <person name="Dyen M.R."/>
            <person name="Ducore R.M."/>
            <person name="Colgin L.M.A."/>
            <person name="Lewis A.D."/>
        </authorList>
    </citation>
    <scope>NUCLEOTIDE SEQUENCE</scope>
    <source>
        <strain evidence="21">14A-881</strain>
    </source>
</reference>
<evidence type="ECO:0000256" key="15">
    <source>
        <dbReference type="ARBA" id="ARBA00023258"/>
    </source>
</evidence>
<evidence type="ECO:0000256" key="4">
    <source>
        <dbReference type="ARBA" id="ARBA00022581"/>
    </source>
</evidence>
<gene>
    <name evidence="18 21" type="primary">E7</name>
</gene>
<comment type="similarity">
    <text evidence="18 19">Belongs to the papillomaviridae E7 protein family.</text>
</comment>
<dbReference type="GO" id="GO:0008270">
    <property type="term" value="F:zinc ion binding"/>
    <property type="evidence" value="ECO:0007669"/>
    <property type="project" value="UniProtKB-KW"/>
</dbReference>
<dbReference type="GO" id="GO:0039502">
    <property type="term" value="P:symbiont-mediated suppression of host type I interferon-mediated signaling pathway"/>
    <property type="evidence" value="ECO:0007669"/>
    <property type="project" value="UniProtKB-UniRule"/>
</dbReference>
<evidence type="ECO:0000256" key="3">
    <source>
        <dbReference type="ARBA" id="ARBA00022562"/>
    </source>
</evidence>
<keyword evidence="6 18" id="KW-0479">Metal-binding</keyword>
<feature type="compositionally biased region" description="Acidic residues" evidence="20">
    <location>
        <begin position="30"/>
        <end position="48"/>
    </location>
</feature>
<evidence type="ECO:0000256" key="13">
    <source>
        <dbReference type="ARBA" id="ARBA00023163"/>
    </source>
</evidence>
<feature type="short sequence motif" description="Nuclear export signal" evidence="18">
    <location>
        <begin position="87"/>
        <end position="95"/>
    </location>
</feature>
<evidence type="ECO:0000256" key="20">
    <source>
        <dbReference type="SAM" id="MobiDB-lite"/>
    </source>
</evidence>
<evidence type="ECO:0000256" key="10">
    <source>
        <dbReference type="ARBA" id="ARBA00023015"/>
    </source>
</evidence>
<comment type="function">
    <text evidence="18">Plays a role in viral genome replication by driving entry of quiescent cells into the cell cycle. Stimulation of progression from G1 to S phase allows the virus to efficiently use the cellular DNA replicating machinery to achieve viral genome replication. E7 protein has both transforming and trans-activating activities. Induces the disassembly of the E2F1 transcription factor from RB1, with subsequent transcriptional activation of E2F1-regulated S-phase genes. Interferes with host histone deacetylation mediated by HDAC1 and HDAC2, leading to transcription activation. Plays also a role in the inhibition of both antiviral and antiproliferative functions of host interferon alpha. Interaction with host TMEM173/STING impairs the ability of TMEM173/STING to sense cytosolic DNA and promote the production of type I interferon (IFN-alpha and IFN-beta).</text>
</comment>
<keyword evidence="16 18" id="KW-0899">Viral immunoevasion</keyword>
<evidence type="ECO:0000256" key="11">
    <source>
        <dbReference type="ARBA" id="ARBA00023125"/>
    </source>
</evidence>
<dbReference type="GO" id="GO:0006351">
    <property type="term" value="P:DNA-templated transcription"/>
    <property type="evidence" value="ECO:0007669"/>
    <property type="project" value="UniProtKB-UniRule"/>
</dbReference>
<dbReference type="GO" id="GO:0052170">
    <property type="term" value="P:symbiont-mediated suppression of host innate immune response"/>
    <property type="evidence" value="ECO:0007669"/>
    <property type="project" value="UniProtKB-KW"/>
</dbReference>
<evidence type="ECO:0000256" key="19">
    <source>
        <dbReference type="PIRNR" id="PIRNR003407"/>
    </source>
</evidence>
<dbReference type="Proteomes" id="UP001229294">
    <property type="component" value="Segment"/>
</dbReference>
<keyword evidence="7 18" id="KW-0863">Zinc-finger</keyword>
<keyword evidence="8 18" id="KW-1114">Inhibition of host interferon signaling pathway by virus</keyword>
<evidence type="ECO:0000256" key="5">
    <source>
        <dbReference type="ARBA" id="ARBA00022632"/>
    </source>
</evidence>
<feature type="short sequence motif" description="LXCXE motif; interaction with host RB1 and TMEM173/STING" evidence="18">
    <location>
        <begin position="23"/>
        <end position="27"/>
    </location>
</feature>
<dbReference type="GO" id="GO:0030430">
    <property type="term" value="C:host cell cytoplasm"/>
    <property type="evidence" value="ECO:0007669"/>
    <property type="project" value="UniProtKB-SubCell"/>
</dbReference>
<dbReference type="GO" id="GO:0042025">
    <property type="term" value="C:host cell nucleus"/>
    <property type="evidence" value="ECO:0007669"/>
    <property type="project" value="UniProtKB-SubCell"/>
</dbReference>
<evidence type="ECO:0000256" key="6">
    <source>
        <dbReference type="ARBA" id="ARBA00022723"/>
    </source>
</evidence>
<keyword evidence="12 18" id="KW-0010">Activator</keyword>
<evidence type="ECO:0000313" key="22">
    <source>
        <dbReference type="Proteomes" id="UP001229294"/>
    </source>
</evidence>
<comment type="PTM">
    <text evidence="18">Highly phosphorylated.</text>
</comment>
<comment type="function">
    <text evidence="19">E7 protein has both transforming and trans-activating activities.</text>
</comment>
<keyword evidence="10 18" id="KW-0805">Transcription regulation</keyword>
<keyword evidence="14 18" id="KW-1035">Host cytoplasm</keyword>
<dbReference type="GO" id="GO:0003700">
    <property type="term" value="F:DNA-binding transcription factor activity"/>
    <property type="evidence" value="ECO:0007669"/>
    <property type="project" value="UniProtKB-UniRule"/>
</dbReference>
<dbReference type="HAMAP" id="MF_04004">
    <property type="entry name" value="PPV_E7"/>
    <property type="match status" value="1"/>
</dbReference>
<proteinExistence type="inferred from homology"/>
<keyword evidence="4 18" id="KW-0945">Host-virus interaction</keyword>
<dbReference type="PIRSF" id="PIRSF003407">
    <property type="entry name" value="Papvi_E7"/>
    <property type="match status" value="1"/>
</dbReference>
<dbReference type="SUPFAM" id="SSF161234">
    <property type="entry name" value="E7 C-terminal domain-like"/>
    <property type="match status" value="1"/>
</dbReference>
<dbReference type="EMBL" id="MH469677">
    <property type="protein sequence ID" value="QAB08759.1"/>
    <property type="molecule type" value="Genomic_DNA"/>
</dbReference>
<accession>A0A3R5X760</accession>
<keyword evidence="13 18" id="KW-0804">Transcription</keyword>
<dbReference type="Pfam" id="PF00527">
    <property type="entry name" value="E7"/>
    <property type="match status" value="1"/>
</dbReference>
<comment type="subunit">
    <text evidence="18">Homodimer. Homooligomer. Interacts with host RB1; this interaction induces dissociation of RB1-E2F1 complex thereby disrupting RB1 activity. Interacts with host EP300; this interaction represses EP300 transcriptional activity. Interacts with protein E2; this interaction inhibits E7 oncogenic activity. Interacts with host TMEM173/STING; this interaction impairs the ability of TMEM173/STING to sense cytosolic DNA and promote the production of type I interferon (IFN-alpha and IFN-beta).</text>
</comment>
<sequence length="106" mass="11576">MRGPKPTLADIVLLLGPPEPVSLQCHEQLDSSDEEDGGGLDYVVEEDNSNNHQPTEPDQQAWYRVVTECTSCHRAVRLVVEGSEGDLRALQQLLLGTFSIVCPSCA</sequence>
<protein>
    <recommendedName>
        <fullName evidence="18 19">Protein E7</fullName>
    </recommendedName>
</protein>
<evidence type="ECO:0000256" key="8">
    <source>
        <dbReference type="ARBA" id="ARBA00022830"/>
    </source>
</evidence>